<evidence type="ECO:0000313" key="2">
    <source>
        <dbReference type="EMBL" id="KAH1040072.1"/>
    </source>
</evidence>
<reference evidence="2 3" key="1">
    <citation type="journal article" date="2021" name="Plant Biotechnol. J.">
        <title>Multi-omics assisted identification of the key and species-specific regulatory components of drought-tolerant mechanisms in Gossypium stocksii.</title>
        <authorList>
            <person name="Yu D."/>
            <person name="Ke L."/>
            <person name="Zhang D."/>
            <person name="Wu Y."/>
            <person name="Sun Y."/>
            <person name="Mei J."/>
            <person name="Sun J."/>
            <person name="Sun Y."/>
        </authorList>
    </citation>
    <scope>NUCLEOTIDE SEQUENCE [LARGE SCALE GENOMIC DNA]</scope>
    <source>
        <strain evidence="3">cv. E1</strain>
        <tissue evidence="2">Leaf</tissue>
    </source>
</reference>
<dbReference type="AlphaFoldDB" id="A0A9D3UGG7"/>
<feature type="region of interest" description="Disordered" evidence="1">
    <location>
        <begin position="215"/>
        <end position="259"/>
    </location>
</feature>
<sequence>MTDSLIHYDDKHISTVQLQMIDTRDTHIPSFIRPVYYHTRGHAITARVISGWVGSDWVSCRCRLERCMWLLKLMDLRETGRLSWGWNCGPSYVGLPKELQVIRLLLDQQSKAEFEWMSYSNLRLQVCIPSEFLVNPNIRHVKRRRGIVNIIGGGHDECFGIQGLDQLLRRVHHLHQPPYLAPHFYVSALSPSIIFGPLHLSPTILHADAIDVLDDDNSDDHDGGDKEEEQLGLQLERRRNPSRNQQPPRCGTHSARRHR</sequence>
<evidence type="ECO:0000313" key="3">
    <source>
        <dbReference type="Proteomes" id="UP000828251"/>
    </source>
</evidence>
<evidence type="ECO:0008006" key="4">
    <source>
        <dbReference type="Google" id="ProtNLM"/>
    </source>
</evidence>
<protein>
    <recommendedName>
        <fullName evidence="4">Aminotransferase-like plant mobile domain-containing protein</fullName>
    </recommendedName>
</protein>
<name>A0A9D3UGG7_9ROSI</name>
<dbReference type="EMBL" id="JAIQCV010000012">
    <property type="protein sequence ID" value="KAH1040072.1"/>
    <property type="molecule type" value="Genomic_DNA"/>
</dbReference>
<organism evidence="2 3">
    <name type="scientific">Gossypium stocksii</name>
    <dbReference type="NCBI Taxonomy" id="47602"/>
    <lineage>
        <taxon>Eukaryota</taxon>
        <taxon>Viridiplantae</taxon>
        <taxon>Streptophyta</taxon>
        <taxon>Embryophyta</taxon>
        <taxon>Tracheophyta</taxon>
        <taxon>Spermatophyta</taxon>
        <taxon>Magnoliopsida</taxon>
        <taxon>eudicotyledons</taxon>
        <taxon>Gunneridae</taxon>
        <taxon>Pentapetalae</taxon>
        <taxon>rosids</taxon>
        <taxon>malvids</taxon>
        <taxon>Malvales</taxon>
        <taxon>Malvaceae</taxon>
        <taxon>Malvoideae</taxon>
        <taxon>Gossypium</taxon>
    </lineage>
</organism>
<proteinExistence type="predicted"/>
<dbReference type="Proteomes" id="UP000828251">
    <property type="component" value="Unassembled WGS sequence"/>
</dbReference>
<evidence type="ECO:0000256" key="1">
    <source>
        <dbReference type="SAM" id="MobiDB-lite"/>
    </source>
</evidence>
<gene>
    <name evidence="2" type="ORF">J1N35_041815</name>
</gene>
<comment type="caution">
    <text evidence="2">The sequence shown here is derived from an EMBL/GenBank/DDBJ whole genome shotgun (WGS) entry which is preliminary data.</text>
</comment>
<keyword evidence="3" id="KW-1185">Reference proteome</keyword>
<accession>A0A9D3UGG7</accession>